<dbReference type="EMBL" id="CP104694">
    <property type="protein sequence ID" value="UXI69065.1"/>
    <property type="molecule type" value="Genomic_DNA"/>
</dbReference>
<feature type="domain" description="Uracil-DNA glycosylase-like" evidence="1">
    <location>
        <begin position="12"/>
        <end position="172"/>
    </location>
</feature>
<evidence type="ECO:0000313" key="2">
    <source>
        <dbReference type="EMBL" id="UXI69065.1"/>
    </source>
</evidence>
<dbReference type="InterPro" id="IPR026353">
    <property type="entry name" value="Hypoxan-DNA_Glyclase"/>
</dbReference>
<evidence type="ECO:0000259" key="1">
    <source>
        <dbReference type="SMART" id="SM00986"/>
    </source>
</evidence>
<keyword evidence="2" id="KW-0326">Glycosidase</keyword>
<sequence>MPAGSAYVESMPPQVPAGCRVLVLGSMPGTRSLGQQQYYAHPLNLFWPFMEALTGVPAALDYAERLARLNAAGVGLWDVLRACERPGSLDSAVARHSEVPNDLARLLRERPTIRALAFNGGLAWQAFRRHVLAGLPQALSREIPQLHPLPSTSPAHASVSRAEKLAQWRVLQPYLE</sequence>
<dbReference type="Gene3D" id="3.40.470.10">
    <property type="entry name" value="Uracil-DNA glycosylase-like domain"/>
    <property type="match status" value="1"/>
</dbReference>
<reference evidence="2" key="1">
    <citation type="submission" date="2022-09" db="EMBL/GenBank/DDBJ databases">
        <title>Tahibacter sp. nov., isolated from a fresh water.</title>
        <authorList>
            <person name="Baek J.H."/>
            <person name="Lee J.K."/>
            <person name="Kim J.M."/>
            <person name="Jeon C.O."/>
        </authorList>
    </citation>
    <scope>NUCLEOTIDE SEQUENCE</scope>
    <source>
        <strain evidence="2">W38</strain>
    </source>
</reference>
<keyword evidence="2" id="KW-0378">Hydrolase</keyword>
<dbReference type="InterPro" id="IPR005122">
    <property type="entry name" value="Uracil-DNA_glycosylase-like"/>
</dbReference>
<dbReference type="SMART" id="SM00987">
    <property type="entry name" value="UreE_C"/>
    <property type="match status" value="1"/>
</dbReference>
<name>A0ABY6BIY9_9GAMM</name>
<dbReference type="Proteomes" id="UP001064632">
    <property type="component" value="Chromosome"/>
</dbReference>
<accession>A0ABY6BIY9</accession>
<dbReference type="NCBIfam" id="TIGR04274">
    <property type="entry name" value="hypoxanDNAglyco"/>
    <property type="match status" value="1"/>
</dbReference>
<gene>
    <name evidence="2" type="ORF">N4264_05280</name>
</gene>
<dbReference type="RefSeq" id="WP_261696023.1">
    <property type="nucleotide sequence ID" value="NZ_CP104694.1"/>
</dbReference>
<dbReference type="SUPFAM" id="SSF52141">
    <property type="entry name" value="Uracil-DNA glycosylase-like"/>
    <property type="match status" value="1"/>
</dbReference>
<dbReference type="SMART" id="SM00986">
    <property type="entry name" value="UDG"/>
    <property type="match status" value="1"/>
</dbReference>
<dbReference type="Pfam" id="PF03167">
    <property type="entry name" value="UDG"/>
    <property type="match status" value="1"/>
</dbReference>
<protein>
    <submittedName>
        <fullName evidence="2">DNA-deoxyinosine glycosylase</fullName>
        <ecNumber evidence="2">3.2.2.15</ecNumber>
    </submittedName>
</protein>
<dbReference type="CDD" id="cd10032">
    <property type="entry name" value="UDG-F6_HDG"/>
    <property type="match status" value="1"/>
</dbReference>
<evidence type="ECO:0000313" key="3">
    <source>
        <dbReference type="Proteomes" id="UP001064632"/>
    </source>
</evidence>
<dbReference type="GO" id="GO:0033958">
    <property type="term" value="F:DNA-deoxyinosine glycosylase activity"/>
    <property type="evidence" value="ECO:0007669"/>
    <property type="project" value="UniProtKB-EC"/>
</dbReference>
<dbReference type="EC" id="3.2.2.15" evidence="2"/>
<keyword evidence="3" id="KW-1185">Reference proteome</keyword>
<proteinExistence type="predicted"/>
<dbReference type="InterPro" id="IPR036895">
    <property type="entry name" value="Uracil-DNA_glycosylase-like_sf"/>
</dbReference>
<organism evidence="2 3">
    <name type="scientific">Tahibacter amnicola</name>
    <dbReference type="NCBI Taxonomy" id="2976241"/>
    <lineage>
        <taxon>Bacteria</taxon>
        <taxon>Pseudomonadati</taxon>
        <taxon>Pseudomonadota</taxon>
        <taxon>Gammaproteobacteria</taxon>
        <taxon>Lysobacterales</taxon>
        <taxon>Rhodanobacteraceae</taxon>
        <taxon>Tahibacter</taxon>
    </lineage>
</organism>